<keyword evidence="2" id="KW-1185">Reference proteome</keyword>
<comment type="caution">
    <text evidence="1">The sequence shown here is derived from an EMBL/GenBank/DDBJ whole genome shotgun (WGS) entry which is preliminary data.</text>
</comment>
<proteinExistence type="predicted"/>
<sequence length="1575" mass="176278">MWVSSVGQDRLQRSNTDNQWHRGDRQPDADRLHEPRSTEEREEDGDNAGTWGERDVGGFNEREAAEQFEALRRNLTQLSRTRTKDTQPTLKRTLSNRSALSRKPTRQQTLDRPGTARTASIAEITGGEDADAEADLEAGGKKEEEEEGEEEDLELDQFLREGHFEKRAEGSSDKKVGLVYKNLTVKGVGSTATFVRTLPDAIFGTFGPDLYRIICQFIPSLARKNGELRTIINDFTGCVRDGEMMLVLGRPGAGCSTLLKTLANERGSFAEVTGDISYGGISAEKQKKMYRGEVNYNMEDDVHFASLNVWQTFTFALLTKTKKKAREEVEVIANALLKMFGISHTKYTLVGDEYTRGVSGGERKRVSIAETLASKATVIAWDNSTRGLDASTALDYARSLRIMTDISNRTTITTLYQAGEGIYELMDKVLVIYDGRQIFMGPTAEARQYFIDLGFEAPERQTTADFLTAVTDPVERRFQQGHEDSTPKTAEELEKAFRLSASYQKVLDDIADYEKYLEETGHEDAKRFERAVQEGKSKRVPKKSPYTVSFPRQVMACTQREFWLLLGDTTTLYTKLFIIVSNGLIVGSLFYGEPLSTAGAFSRGGALFFSILFLGWLQLTELMKAVTGRAVVARHREYAFYRPSAVVIARVITDFPVIFVQVVIFGVIMYFMCGLDIDVSKFWIYMLFVYITTILLTALYRMFASLSPEIDTAVRFSGIALNLLVIYTGYVIPKTQLLSQYIWFGWLYWVNPVGYSFEAVLVNEFTGRVMKCAPEQLVPQGPGVGPAYQGCALAGARVGSQSVPGADYMQTQYNYSRSHLWRNFGVVIAFTVLYILVTVIATETVSFSSGGGGALIFKKTRKAKKQVKEAAPADEEKGAGSSDSNSSTQKETGLGDSSSDDKAEDEALEQIVKSDSIFTWRNVNYTVPYLGGERQLLNDVNGYAKPGKMVALMGASGAGKTTLLNTLSQRQSTGVVSGEMFVDGRPLGPAFQRNTGFCLQGDLHDGTATIREALEFSAILRQDRNVPRAEKIAYVDNIIDLLELNDLQDALISSLGVEQRKRVTIGVELAAKPSLLLFLDEPTSGLDSQSAYSIVRFLKKLARAGQAIVCTIHQPSSVLIQQFDLILALNPEGNCFYFGPVGENGQSVIDYFGARGAQCPPNKNVAEFILETAARPGKRPDGAKIDWKEEWKSSQEAQEVIEEIEGLKLTRSRTIGEEQRKEQEREYAASTWLQTTELLKRTFKQYWRDPSYLYGKLFVAVIIGIFNGFTFWQLGYSVQDMQNRMFTSFLILTVPPTVVNAVVPKFFTNMALWQARELPSRIYGWIPFCTAQVVAEIPPAIVSAIVYWVLWYWPTGLPTESSVSGYVFLMTMLFFLFQASWGQWICAFAPTFTVISNVLPFFFVMFSLFNGVVRPYSTLPVFWKYWMYWVNPSTYWIGGVLAATLDGIPVQCTEDEAAHFDSPPGQTCSQYAGDFAQTAGGYLLNPGATSDCQYCQYSVGNQYLASLNIQASEKWRDFGIFLMFVFTNWMLVYFFIYTVRIRGWRFGFGYLFGALGKLANLIKRPLVRVFGKKKG</sequence>
<dbReference type="Proteomes" id="UP001281147">
    <property type="component" value="Unassembled WGS sequence"/>
</dbReference>
<dbReference type="EMBL" id="JAUTXU010000113">
    <property type="protein sequence ID" value="KAK3707110.1"/>
    <property type="molecule type" value="Genomic_DNA"/>
</dbReference>
<gene>
    <name evidence="1" type="primary">SNQ2_3</name>
    <name evidence="1" type="ORF">LTR37_012279</name>
</gene>
<keyword evidence="1" id="KW-0547">Nucleotide-binding</keyword>
<evidence type="ECO:0000313" key="2">
    <source>
        <dbReference type="Proteomes" id="UP001281147"/>
    </source>
</evidence>
<accession>A0ACC3MZW2</accession>
<protein>
    <submittedName>
        <fullName evidence="1">ATP-binding cassette transporter snq2</fullName>
    </submittedName>
</protein>
<organism evidence="1 2">
    <name type="scientific">Vermiconidia calcicola</name>
    <dbReference type="NCBI Taxonomy" id="1690605"/>
    <lineage>
        <taxon>Eukaryota</taxon>
        <taxon>Fungi</taxon>
        <taxon>Dikarya</taxon>
        <taxon>Ascomycota</taxon>
        <taxon>Pezizomycotina</taxon>
        <taxon>Dothideomycetes</taxon>
        <taxon>Dothideomycetidae</taxon>
        <taxon>Mycosphaerellales</taxon>
        <taxon>Extremaceae</taxon>
        <taxon>Vermiconidia</taxon>
    </lineage>
</organism>
<name>A0ACC3MZW2_9PEZI</name>
<keyword evidence="1" id="KW-0067">ATP-binding</keyword>
<reference evidence="1" key="1">
    <citation type="submission" date="2023-07" db="EMBL/GenBank/DDBJ databases">
        <title>Black Yeasts Isolated from many extreme environments.</title>
        <authorList>
            <person name="Coleine C."/>
            <person name="Stajich J.E."/>
            <person name="Selbmann L."/>
        </authorList>
    </citation>
    <scope>NUCLEOTIDE SEQUENCE</scope>
    <source>
        <strain evidence="1">CCFEE 5714</strain>
    </source>
</reference>
<evidence type="ECO:0000313" key="1">
    <source>
        <dbReference type="EMBL" id="KAK3707110.1"/>
    </source>
</evidence>